<feature type="transmembrane region" description="Helical" evidence="1">
    <location>
        <begin position="451"/>
        <end position="475"/>
    </location>
</feature>
<keyword evidence="1" id="KW-0812">Transmembrane</keyword>
<dbReference type="InterPro" id="IPR027463">
    <property type="entry name" value="AcrB_DN_DC_subdom"/>
</dbReference>
<feature type="transmembrane region" description="Helical" evidence="1">
    <location>
        <begin position="863"/>
        <end position="882"/>
    </location>
</feature>
<dbReference type="Proteomes" id="UP001238334">
    <property type="component" value="Chromosome"/>
</dbReference>
<keyword evidence="1" id="KW-0472">Membrane</keyword>
<dbReference type="GO" id="GO:0042910">
    <property type="term" value="F:xenobiotic transmembrane transporter activity"/>
    <property type="evidence" value="ECO:0007669"/>
    <property type="project" value="TreeGrafter"/>
</dbReference>
<sequence length="1049" mass="113399">MIRFLAGHQTMANLLMILLLLSGISIGPSLLRETFPRPELSEVEITVAYPGARPEDVETAICERIETALDAVTGIDTQSCEARENLARATVKMREGEDFLAFTADVKSEIEAVSKFPERADPPRIKVLGQTVFVASVGVTGPKSRTDLKDYAEQIRTRMLRWGGIPKVDIRGFSTRELHIGLRPAALRQFGISVPDVARAVQSTSLDLPAGSIETTSETLLIRVAEERQTAADLASLIVQSSASGGQVRLGSIATISEQFELDDDRILFDGELAAVLDISKTRADDSLRIMDALAAFLEAERQQAPPSVVLEISSDAASVVRERLQLVAVNGLQGLALVFLVLWLFFGFRFSFWVAMGLPVSLMGGVALMGLVGYSLNLMTTLGLLIVIGLLMDDAIVIAENIARQREKGLSPIEAAIQGASQVFPNVLASFATTAMIFGSLAFLSGDLGAVLKVVPVVMLFVLMVSLIEAFLILPHHLLHSLEHPRKPGGIRHGVERAMDFTRERLVGPLADLCIRWRYLVTGMAFATLLIAAGMLAGGYLKFTAFPELDGDTIVARVLLPQGTPLARTEEVIAQLQHGLDQTNADLSPQQPGGAALVRHVTVSYGVNKDSFETGAHVATLSVDLLPSSQRNSRPDAIMAHWRQLVGNVPDVISLKYTETSIGPAGIAIDMRLKGDDLAELKRASVELQNWLWQYSGVTSVLDDLRPGKRELRITLTQAAGPKGITAGQIADQLRAAYFGTTVSEMQVNGQQLDVTAQLQGYDQGLLRQFDDFTITRPDGSFVPLSVVAQVEIGQGYARINRQDGIRTITVQGTIDTAIANANAIVSDTLFHFLPDLLQRYPGVQLDIEGQRAEATKTQKSMLKGFVIGLIGVFLLLSFLFRSYVEPLVVMLIIPLSLTGAIFGHMAMGLNFSMPSMLGFVALAGVVVNNSILLVGFVKHEHGTALTVAEAAGKAARARFRAIFLTSVTTIAGLLPILTETSLQAQILIPLVSSLTFGLLAAALIVLFVLPGIYAILDDFGLSTLAKMRELDARHVRPGRTADREHCE</sequence>
<dbReference type="KEGG" id="ppso:QPJ95_20025"/>
<proteinExistence type="predicted"/>
<dbReference type="SUPFAM" id="SSF82693">
    <property type="entry name" value="Multidrug efflux transporter AcrB pore domain, PN1, PN2, PC1 and PC2 subdomains"/>
    <property type="match status" value="3"/>
</dbReference>
<feature type="transmembrane region" description="Helical" evidence="1">
    <location>
        <begin position="325"/>
        <end position="347"/>
    </location>
</feature>
<evidence type="ECO:0000256" key="1">
    <source>
        <dbReference type="SAM" id="Phobius"/>
    </source>
</evidence>
<dbReference type="InterPro" id="IPR001036">
    <property type="entry name" value="Acrflvin-R"/>
</dbReference>
<dbReference type="Gene3D" id="3.30.70.1430">
    <property type="entry name" value="Multidrug efflux transporter AcrB pore domain"/>
    <property type="match status" value="2"/>
</dbReference>
<accession>A0A9Y2KYR9</accession>
<organism evidence="2 3">
    <name type="scientific">Parasedimentitalea psychrophila</name>
    <dbReference type="NCBI Taxonomy" id="2997337"/>
    <lineage>
        <taxon>Bacteria</taxon>
        <taxon>Pseudomonadati</taxon>
        <taxon>Pseudomonadota</taxon>
        <taxon>Alphaproteobacteria</taxon>
        <taxon>Rhodobacterales</taxon>
        <taxon>Paracoccaceae</taxon>
        <taxon>Parasedimentitalea</taxon>
    </lineage>
</organism>
<dbReference type="SUPFAM" id="SSF82714">
    <property type="entry name" value="Multidrug efflux transporter AcrB TolC docking domain, DN and DC subdomains"/>
    <property type="match status" value="2"/>
</dbReference>
<gene>
    <name evidence="2" type="ORF">QPJ95_20025</name>
</gene>
<dbReference type="PRINTS" id="PR00702">
    <property type="entry name" value="ACRIFLAVINRP"/>
</dbReference>
<evidence type="ECO:0000313" key="3">
    <source>
        <dbReference type="Proteomes" id="UP001238334"/>
    </source>
</evidence>
<dbReference type="Gene3D" id="3.30.2090.10">
    <property type="entry name" value="Multidrug efflux transporter AcrB TolC docking domain, DN and DC subdomains"/>
    <property type="match status" value="2"/>
</dbReference>
<dbReference type="RefSeq" id="WP_270920372.1">
    <property type="nucleotide sequence ID" value="NZ_CP127247.1"/>
</dbReference>
<dbReference type="Gene3D" id="1.20.1640.10">
    <property type="entry name" value="Multidrug efflux transporter AcrB transmembrane domain"/>
    <property type="match status" value="2"/>
</dbReference>
<keyword evidence="3" id="KW-1185">Reference proteome</keyword>
<dbReference type="PANTHER" id="PTHR32063:SF33">
    <property type="entry name" value="RND SUPERFAMILY EFFLUX PUMP PERMEASE COMPONENT"/>
    <property type="match status" value="1"/>
</dbReference>
<feature type="transmembrane region" description="Helical" evidence="1">
    <location>
        <begin position="992"/>
        <end position="1018"/>
    </location>
</feature>
<dbReference type="GO" id="GO:0005886">
    <property type="term" value="C:plasma membrane"/>
    <property type="evidence" value="ECO:0007669"/>
    <property type="project" value="TreeGrafter"/>
</dbReference>
<feature type="transmembrane region" description="Helical" evidence="1">
    <location>
        <begin position="959"/>
        <end position="980"/>
    </location>
</feature>
<keyword evidence="1" id="KW-1133">Transmembrane helix</keyword>
<feature type="transmembrane region" description="Helical" evidence="1">
    <location>
        <begin position="889"/>
        <end position="911"/>
    </location>
</feature>
<protein>
    <submittedName>
        <fullName evidence="2">Efflux RND transporter permease subunit</fullName>
    </submittedName>
</protein>
<dbReference type="SUPFAM" id="SSF82866">
    <property type="entry name" value="Multidrug efflux transporter AcrB transmembrane domain"/>
    <property type="match status" value="2"/>
</dbReference>
<evidence type="ECO:0000313" key="2">
    <source>
        <dbReference type="EMBL" id="WIY24775.1"/>
    </source>
</evidence>
<feature type="transmembrane region" description="Helical" evidence="1">
    <location>
        <begin position="917"/>
        <end position="939"/>
    </location>
</feature>
<dbReference type="AlphaFoldDB" id="A0A9Y2KYR9"/>
<dbReference type="EMBL" id="CP127247">
    <property type="protein sequence ID" value="WIY24775.1"/>
    <property type="molecule type" value="Genomic_DNA"/>
</dbReference>
<name>A0A9Y2KYR9_9RHOB</name>
<feature type="transmembrane region" description="Helical" evidence="1">
    <location>
        <begin position="520"/>
        <end position="542"/>
    </location>
</feature>
<dbReference type="Pfam" id="PF00873">
    <property type="entry name" value="ACR_tran"/>
    <property type="match status" value="1"/>
</dbReference>
<dbReference type="PANTHER" id="PTHR32063">
    <property type="match status" value="1"/>
</dbReference>
<feature type="transmembrane region" description="Helical" evidence="1">
    <location>
        <begin position="424"/>
        <end position="445"/>
    </location>
</feature>
<feature type="transmembrane region" description="Helical" evidence="1">
    <location>
        <begin position="383"/>
        <end position="404"/>
    </location>
</feature>
<dbReference type="Gene3D" id="3.30.70.1440">
    <property type="entry name" value="Multidrug efflux transporter AcrB pore domain"/>
    <property type="match status" value="1"/>
</dbReference>
<feature type="transmembrane region" description="Helical" evidence="1">
    <location>
        <begin position="354"/>
        <end position="377"/>
    </location>
</feature>
<dbReference type="Gene3D" id="3.30.70.1320">
    <property type="entry name" value="Multidrug efflux transporter AcrB pore domain like"/>
    <property type="match status" value="1"/>
</dbReference>
<reference evidence="2 3" key="1">
    <citation type="submission" date="2023-06" db="EMBL/GenBank/DDBJ databases">
        <title>Parasedimentitalea psychrophila sp. nov., a psychrophilic bacterium isolated from deep-sea sediment.</title>
        <authorList>
            <person name="Li A."/>
        </authorList>
    </citation>
    <scope>NUCLEOTIDE SEQUENCE [LARGE SCALE GENOMIC DNA]</scope>
    <source>
        <strain evidence="2 3">QS115</strain>
    </source>
</reference>